<comment type="similarity">
    <text evidence="1">Belongs to the 4-hydroxybenzoyl-CoA thioesterase family.</text>
</comment>
<dbReference type="InterPro" id="IPR029069">
    <property type="entry name" value="HotDog_dom_sf"/>
</dbReference>
<evidence type="ECO:0000313" key="4">
    <source>
        <dbReference type="Proteomes" id="UP000550401"/>
    </source>
</evidence>
<dbReference type="Pfam" id="PF13279">
    <property type="entry name" value="4HBT_2"/>
    <property type="match status" value="1"/>
</dbReference>
<proteinExistence type="inferred from homology"/>
<keyword evidence="4" id="KW-1185">Reference proteome</keyword>
<dbReference type="InterPro" id="IPR006684">
    <property type="entry name" value="YbgC/YbaW"/>
</dbReference>
<dbReference type="SUPFAM" id="SSF54637">
    <property type="entry name" value="Thioesterase/thiol ester dehydrase-isomerase"/>
    <property type="match status" value="1"/>
</dbReference>
<name>A0A839F089_9GAMM</name>
<dbReference type="PANTHER" id="PTHR31793">
    <property type="entry name" value="4-HYDROXYBENZOYL-COA THIOESTERASE FAMILY MEMBER"/>
    <property type="match status" value="1"/>
</dbReference>
<dbReference type="GO" id="GO:0047617">
    <property type="term" value="F:fatty acyl-CoA hydrolase activity"/>
    <property type="evidence" value="ECO:0007669"/>
    <property type="project" value="TreeGrafter"/>
</dbReference>
<protein>
    <submittedName>
        <fullName evidence="3">Acyl-CoA thioester hydrolase</fullName>
        <ecNumber evidence="3">3.1.2.-</ecNumber>
    </submittedName>
</protein>
<dbReference type="NCBIfam" id="TIGR00051">
    <property type="entry name" value="YbgC/FadM family acyl-CoA thioesterase"/>
    <property type="match status" value="1"/>
</dbReference>
<dbReference type="Gene3D" id="3.10.129.10">
    <property type="entry name" value="Hotdog Thioesterase"/>
    <property type="match status" value="1"/>
</dbReference>
<dbReference type="PROSITE" id="PS01328">
    <property type="entry name" value="4HBCOA_THIOESTERASE"/>
    <property type="match status" value="1"/>
</dbReference>
<dbReference type="InterPro" id="IPR050563">
    <property type="entry name" value="4-hydroxybenzoyl-CoA_TE"/>
</dbReference>
<gene>
    <name evidence="3" type="ORF">FHW12_002586</name>
</gene>
<evidence type="ECO:0000256" key="2">
    <source>
        <dbReference type="ARBA" id="ARBA00022801"/>
    </source>
</evidence>
<accession>A0A839F089</accession>
<dbReference type="AlphaFoldDB" id="A0A839F089"/>
<dbReference type="EC" id="3.1.2.-" evidence="3"/>
<organism evidence="3 4">
    <name type="scientific">Dokdonella fugitiva</name>
    <dbReference type="NCBI Taxonomy" id="328517"/>
    <lineage>
        <taxon>Bacteria</taxon>
        <taxon>Pseudomonadati</taxon>
        <taxon>Pseudomonadota</taxon>
        <taxon>Gammaproteobacteria</taxon>
        <taxon>Lysobacterales</taxon>
        <taxon>Rhodanobacteraceae</taxon>
        <taxon>Dokdonella</taxon>
    </lineage>
</organism>
<keyword evidence="2 3" id="KW-0378">Hydrolase</keyword>
<dbReference type="NCBIfam" id="TIGR02799">
    <property type="entry name" value="thio_ybgC"/>
    <property type="match status" value="1"/>
</dbReference>
<dbReference type="PIRSF" id="PIRSF003230">
    <property type="entry name" value="YbgC"/>
    <property type="match status" value="1"/>
</dbReference>
<dbReference type="EMBL" id="JACGXL010000004">
    <property type="protein sequence ID" value="MBA8888353.1"/>
    <property type="molecule type" value="Genomic_DNA"/>
</dbReference>
<evidence type="ECO:0000256" key="1">
    <source>
        <dbReference type="ARBA" id="ARBA00005953"/>
    </source>
</evidence>
<dbReference type="InterPro" id="IPR008272">
    <property type="entry name" value="HB-CoA_thioesterase_AS"/>
</dbReference>
<evidence type="ECO:0000313" key="3">
    <source>
        <dbReference type="EMBL" id="MBA8888353.1"/>
    </source>
</evidence>
<dbReference type="CDD" id="cd00586">
    <property type="entry name" value="4HBT"/>
    <property type="match status" value="1"/>
</dbReference>
<sequence>MSAAAGGKPAAVGAVFAWPCRVYWEDTDAGGVVYHARYLHFLERARSEWFRASGIGQQRLREQEGLVFVVHRMELAFNAPARLDDLLSATVAIEDLRSASFSVRQQLLREPEPKALVEAKVRIACLDAQRFRPRPIPNHLLQEIAPA</sequence>
<dbReference type="RefSeq" id="WP_310735230.1">
    <property type="nucleotide sequence ID" value="NZ_JACGXL010000004.1"/>
</dbReference>
<comment type="caution">
    <text evidence="3">The sequence shown here is derived from an EMBL/GenBank/DDBJ whole genome shotgun (WGS) entry which is preliminary data.</text>
</comment>
<reference evidence="3 4" key="1">
    <citation type="submission" date="2020-07" db="EMBL/GenBank/DDBJ databases">
        <title>Genomic Encyclopedia of Type Strains, Phase IV (KMG-V): Genome sequencing to study the core and pangenomes of soil and plant-associated prokaryotes.</title>
        <authorList>
            <person name="Whitman W."/>
        </authorList>
    </citation>
    <scope>NUCLEOTIDE SEQUENCE [LARGE SCALE GENOMIC DNA]</scope>
    <source>
        <strain evidence="3 4">RH2WT43</strain>
    </source>
</reference>
<dbReference type="FunFam" id="3.10.129.10:FF:000004">
    <property type="entry name" value="Tol-pal system-associated acyl-CoA thioesterase"/>
    <property type="match status" value="1"/>
</dbReference>
<dbReference type="Proteomes" id="UP000550401">
    <property type="component" value="Unassembled WGS sequence"/>
</dbReference>
<dbReference type="InterPro" id="IPR014166">
    <property type="entry name" value="Tol-Pal_acyl-CoA_thioesterase"/>
</dbReference>
<dbReference type="PANTHER" id="PTHR31793:SF37">
    <property type="entry name" value="ACYL-COA THIOESTER HYDROLASE YBGC"/>
    <property type="match status" value="1"/>
</dbReference>